<feature type="region of interest" description="Disordered" evidence="1">
    <location>
        <begin position="247"/>
        <end position="279"/>
    </location>
</feature>
<keyword evidence="3" id="KW-1185">Reference proteome</keyword>
<dbReference type="EMBL" id="JAWRVI010000030">
    <property type="protein sequence ID" value="KAK4087678.1"/>
    <property type="molecule type" value="Genomic_DNA"/>
</dbReference>
<comment type="caution">
    <text evidence="2">The sequence shown here is derived from an EMBL/GenBank/DDBJ whole genome shotgun (WGS) entry which is preliminary data.</text>
</comment>
<organism evidence="2 3">
    <name type="scientific">Purpureocillium lilacinum</name>
    <name type="common">Paecilomyces lilacinus</name>
    <dbReference type="NCBI Taxonomy" id="33203"/>
    <lineage>
        <taxon>Eukaryota</taxon>
        <taxon>Fungi</taxon>
        <taxon>Dikarya</taxon>
        <taxon>Ascomycota</taxon>
        <taxon>Pezizomycotina</taxon>
        <taxon>Sordariomycetes</taxon>
        <taxon>Hypocreomycetidae</taxon>
        <taxon>Hypocreales</taxon>
        <taxon>Ophiocordycipitaceae</taxon>
        <taxon>Purpureocillium</taxon>
    </lineage>
</organism>
<evidence type="ECO:0000313" key="3">
    <source>
        <dbReference type="Proteomes" id="UP001287286"/>
    </source>
</evidence>
<evidence type="ECO:0000313" key="2">
    <source>
        <dbReference type="EMBL" id="KAK4087678.1"/>
    </source>
</evidence>
<accession>A0ABR0BW83</accession>
<proteinExistence type="predicted"/>
<name>A0ABR0BW83_PURLI</name>
<evidence type="ECO:0000256" key="1">
    <source>
        <dbReference type="SAM" id="MobiDB-lite"/>
    </source>
</evidence>
<gene>
    <name evidence="2" type="ORF">Purlil1_8009</name>
</gene>
<protein>
    <submittedName>
        <fullName evidence="2">Uncharacterized protein</fullName>
    </submittedName>
</protein>
<reference evidence="2 3" key="1">
    <citation type="journal article" date="2024" name="Microbiol. Resour. Announc.">
        <title>Genome annotations for the ascomycete fungi Trichoderma harzianum, Trichoderma aggressivum, and Purpureocillium lilacinum.</title>
        <authorList>
            <person name="Beijen E.P.W."/>
            <person name="Ohm R.A."/>
        </authorList>
    </citation>
    <scope>NUCLEOTIDE SEQUENCE [LARGE SCALE GENOMIC DNA]</scope>
    <source>
        <strain evidence="2 3">CBS 150709</strain>
    </source>
</reference>
<dbReference type="Proteomes" id="UP001287286">
    <property type="component" value="Unassembled WGS sequence"/>
</dbReference>
<feature type="region of interest" description="Disordered" evidence="1">
    <location>
        <begin position="376"/>
        <end position="403"/>
    </location>
</feature>
<feature type="region of interest" description="Disordered" evidence="1">
    <location>
        <begin position="16"/>
        <end position="37"/>
    </location>
</feature>
<sequence>MDGWTERKDGLRMRRCCAGGGLDGQTPKPPYSSTRLGEQKNNWGLTALLLRSSAQKPVMPGHPVRTTEQEGAHLPRTGDAAAAHTVLERSAAIKAVYQKIRHASAAAAAGHCLSWDGRRSRSLRRGHGATILVDPSTWTVLGVRPRYWCHDDCRPSQTHLTDTSSVHLQPRRGLPSVRPLDNVFQPVHQAARAPSFEQRGLAAASAAAQSRLDSTSTAWSELAPPSSTRREGALFWGGFHPLSALPPWPPTPITAPDVSPAWSATAPSPDDDDDDDDAARYSACRRPATWSARLAQLTCHDPTADRPSAEARSRAVGHVLQRCPPAPPAIPLGRAMEPTGLGLEGVGVSGKHPWTPVAPAERSGVCSLQLRREVPAGKVQGSRATSSADTHLGTHGAVRLPNPPPATVQLASSTLDGQAEPIELLLPARPCPAALPSRRFHPSCASHPPPPPPPFSARRCLPSLADELQIPRPTAAASRMHENAPHHHLTLRRDGGRGPICHPPGSPAMLPCATETGQKLVCPPHRAIRCRPSRWNKPLRI</sequence>